<dbReference type="Pfam" id="PF02195">
    <property type="entry name" value="ParB_N"/>
    <property type="match status" value="1"/>
</dbReference>
<dbReference type="InterPro" id="IPR036086">
    <property type="entry name" value="ParB/Sulfiredoxin_sf"/>
</dbReference>
<accession>A0A9X3Z6Z2</accession>
<dbReference type="InterPro" id="IPR050336">
    <property type="entry name" value="Chromosome_partition/occlusion"/>
</dbReference>
<dbReference type="PANTHER" id="PTHR33375">
    <property type="entry name" value="CHROMOSOME-PARTITIONING PROTEIN PARB-RELATED"/>
    <property type="match status" value="1"/>
</dbReference>
<reference evidence="3" key="2">
    <citation type="journal article" date="2023" name="Syst. Appl. Microbiol.">
        <title>Govania unica gen. nov., sp. nov., a rare biosphere bacterium that represents a novel family in the class Alphaproteobacteria.</title>
        <authorList>
            <person name="Vandamme P."/>
            <person name="Peeters C."/>
            <person name="Hettiarachchi A."/>
            <person name="Cnockaert M."/>
            <person name="Carlier A."/>
        </authorList>
    </citation>
    <scope>NUCLEOTIDE SEQUENCE</scope>
    <source>
        <strain evidence="3">LMG 31809</strain>
    </source>
</reference>
<evidence type="ECO:0000259" key="2">
    <source>
        <dbReference type="SMART" id="SM00470"/>
    </source>
</evidence>
<dbReference type="GO" id="GO:0007059">
    <property type="term" value="P:chromosome segregation"/>
    <property type="evidence" value="ECO:0007669"/>
    <property type="project" value="TreeGrafter"/>
</dbReference>
<reference evidence="3" key="1">
    <citation type="submission" date="2022-08" db="EMBL/GenBank/DDBJ databases">
        <authorList>
            <person name="Vandamme P."/>
            <person name="Hettiarachchi A."/>
            <person name="Peeters C."/>
            <person name="Cnockaert M."/>
            <person name="Carlier A."/>
        </authorList>
    </citation>
    <scope>NUCLEOTIDE SEQUENCE</scope>
    <source>
        <strain evidence="3">LMG 31809</strain>
    </source>
</reference>
<protein>
    <submittedName>
        <fullName evidence="3">ParB/RepB/Spo0J family partition protein</fullName>
    </submittedName>
</protein>
<feature type="domain" description="ParB-like N-terminal" evidence="2">
    <location>
        <begin position="4"/>
        <end position="104"/>
    </location>
</feature>
<dbReference type="GO" id="GO:0005694">
    <property type="term" value="C:chromosome"/>
    <property type="evidence" value="ECO:0007669"/>
    <property type="project" value="TreeGrafter"/>
</dbReference>
<dbReference type="RefSeq" id="WP_274943394.1">
    <property type="nucleotide sequence ID" value="NZ_JANWOI010000002.1"/>
</dbReference>
<keyword evidence="4" id="KW-1185">Reference proteome</keyword>
<dbReference type="EMBL" id="JANWOI010000002">
    <property type="protein sequence ID" value="MDA5193695.1"/>
    <property type="molecule type" value="Genomic_DNA"/>
</dbReference>
<evidence type="ECO:0000313" key="4">
    <source>
        <dbReference type="Proteomes" id="UP001141619"/>
    </source>
</evidence>
<dbReference type="Gene3D" id="3.90.1530.30">
    <property type="match status" value="1"/>
</dbReference>
<gene>
    <name evidence="3" type="ORF">NYP16_06975</name>
</gene>
<dbReference type="PANTHER" id="PTHR33375:SF7">
    <property type="entry name" value="CHROMOSOME 2-PARTITIONING PROTEIN PARB-RELATED"/>
    <property type="match status" value="1"/>
</dbReference>
<comment type="caution">
    <text evidence="3">The sequence shown here is derived from an EMBL/GenBank/DDBJ whole genome shotgun (WGS) entry which is preliminary data.</text>
</comment>
<dbReference type="SUPFAM" id="SSF110849">
    <property type="entry name" value="ParB/Sulfiredoxin"/>
    <property type="match status" value="1"/>
</dbReference>
<evidence type="ECO:0000313" key="3">
    <source>
        <dbReference type="EMBL" id="MDA5193695.1"/>
    </source>
</evidence>
<dbReference type="SMART" id="SM00470">
    <property type="entry name" value="ParB"/>
    <property type="match status" value="1"/>
</dbReference>
<sequence>MKLAHISLDQLVISKANMRHGKRPPDIADLLPSVRARGVLVPLLVRKSGDGDDNESYEIVAGRRRYFAARAVAAEGQEVDPLPCAIMEAGDDATALEASLLENIARLDPDEVSQWEVFTRLIREGRTVEDIAATFGLNALTVRRRLALGNLLPGIRAAYRKGEIDAASLRHLTMASKARQRDWLALENDPEARAPRGSQLKSWLFGGQAIAVTAALFPLELYTGELLSDLFGEECYFADGELFWRLQNEAIGQKRAAYVEAGWRDAVLLGPDQPFAPWDHEKTAKRRGGKVYLSVSRRGELEIHEGYLTRKEARCIRTKEGEGGTDDSKSARPEVSCNLQTYLDLHRHAALRLALQDHPGVALRLLLAHVIAGSFLWAVRPEPQRASPAIAESLAASPAEAAFAEKRHAVLALLGLAPDEPMVTHSLRGADGTVTIFARLLSLAEDDVLRILAVVMGETLEAGSAMVEAAAYRIGLDMRRFWQPDEAFFDLLRDREIVTALLAEVAGPAVAASNRQEKLRTQKQILRDCLAGDNGRLKSAPWLPGWMAVPARAVTERGGVKAVDHWARIGALFAEADNHSLAAE</sequence>
<dbReference type="GO" id="GO:0003677">
    <property type="term" value="F:DNA binding"/>
    <property type="evidence" value="ECO:0007669"/>
    <property type="project" value="InterPro"/>
</dbReference>
<dbReference type="InterPro" id="IPR003115">
    <property type="entry name" value="ParB_N"/>
</dbReference>
<name>A0A9X3Z6Z2_9PROT</name>
<evidence type="ECO:0000256" key="1">
    <source>
        <dbReference type="ARBA" id="ARBA00006295"/>
    </source>
</evidence>
<dbReference type="SUPFAM" id="SSF109709">
    <property type="entry name" value="KorB DNA-binding domain-like"/>
    <property type="match status" value="1"/>
</dbReference>
<dbReference type="InterPro" id="IPR004437">
    <property type="entry name" value="ParB/RepB/Spo0J"/>
</dbReference>
<comment type="similarity">
    <text evidence="1">Belongs to the ParB family.</text>
</comment>
<proteinExistence type="inferred from homology"/>
<dbReference type="Gene3D" id="1.10.10.2830">
    <property type="match status" value="1"/>
</dbReference>
<dbReference type="AlphaFoldDB" id="A0A9X3Z6Z2"/>
<dbReference type="Proteomes" id="UP001141619">
    <property type="component" value="Unassembled WGS sequence"/>
</dbReference>
<organism evidence="3 4">
    <name type="scientific">Govanella unica</name>
    <dbReference type="NCBI Taxonomy" id="2975056"/>
    <lineage>
        <taxon>Bacteria</taxon>
        <taxon>Pseudomonadati</taxon>
        <taxon>Pseudomonadota</taxon>
        <taxon>Alphaproteobacteria</taxon>
        <taxon>Emcibacterales</taxon>
        <taxon>Govanellaceae</taxon>
        <taxon>Govanella</taxon>
    </lineage>
</organism>
<dbReference type="NCBIfam" id="TIGR00180">
    <property type="entry name" value="parB_part"/>
    <property type="match status" value="1"/>
</dbReference>